<comment type="caution">
    <text evidence="2">The sequence shown here is derived from an EMBL/GenBank/DDBJ whole genome shotgun (WGS) entry which is preliminary data.</text>
</comment>
<evidence type="ECO:0000313" key="3">
    <source>
        <dbReference type="Proteomes" id="UP001224775"/>
    </source>
</evidence>
<evidence type="ECO:0000256" key="1">
    <source>
        <dbReference type="SAM" id="MobiDB-lite"/>
    </source>
</evidence>
<sequence length="77" mass="7832">MSSVSSLLLDSSIPSACSPETFPRNVSTVSVTSRSSTDVSPSLPSSARSSPVPESTSPETLTTPETPSTPSPTVLPP</sequence>
<feature type="compositionally biased region" description="Pro residues" evidence="1">
    <location>
        <begin position="67"/>
        <end position="77"/>
    </location>
</feature>
<keyword evidence="3" id="KW-1185">Reference proteome</keyword>
<feature type="compositionally biased region" description="Low complexity" evidence="1">
    <location>
        <begin position="1"/>
        <end position="15"/>
    </location>
</feature>
<proteinExistence type="predicted"/>
<protein>
    <submittedName>
        <fullName evidence="2">Fucoxanthin-chlorophyll a-c binding protein</fullName>
    </submittedName>
</protein>
<reference evidence="2" key="1">
    <citation type="submission" date="2023-06" db="EMBL/GenBank/DDBJ databases">
        <title>Survivors Of The Sea: Transcriptome response of Skeletonema marinoi to long-term dormancy.</title>
        <authorList>
            <person name="Pinder M.I.M."/>
            <person name="Kourtchenko O."/>
            <person name="Robertson E.K."/>
            <person name="Larsson T."/>
            <person name="Maumus F."/>
            <person name="Osuna-Cruz C.M."/>
            <person name="Vancaester E."/>
            <person name="Stenow R."/>
            <person name="Vandepoele K."/>
            <person name="Ploug H."/>
            <person name="Bruchert V."/>
            <person name="Godhe A."/>
            <person name="Topel M."/>
        </authorList>
    </citation>
    <scope>NUCLEOTIDE SEQUENCE</scope>
    <source>
        <strain evidence="2">R05AC</strain>
    </source>
</reference>
<name>A0AAD8XUV4_9STRA</name>
<evidence type="ECO:0000313" key="2">
    <source>
        <dbReference type="EMBL" id="KAK1733910.1"/>
    </source>
</evidence>
<feature type="region of interest" description="Disordered" evidence="1">
    <location>
        <begin position="1"/>
        <end position="77"/>
    </location>
</feature>
<organism evidence="2 3">
    <name type="scientific">Skeletonema marinoi</name>
    <dbReference type="NCBI Taxonomy" id="267567"/>
    <lineage>
        <taxon>Eukaryota</taxon>
        <taxon>Sar</taxon>
        <taxon>Stramenopiles</taxon>
        <taxon>Ochrophyta</taxon>
        <taxon>Bacillariophyta</taxon>
        <taxon>Coscinodiscophyceae</taxon>
        <taxon>Thalassiosirophycidae</taxon>
        <taxon>Thalassiosirales</taxon>
        <taxon>Skeletonemataceae</taxon>
        <taxon>Skeletonema</taxon>
        <taxon>Skeletonema marinoi-dohrnii complex</taxon>
    </lineage>
</organism>
<gene>
    <name evidence="2" type="ORF">QTG54_015437</name>
</gene>
<dbReference type="Proteomes" id="UP001224775">
    <property type="component" value="Unassembled WGS sequence"/>
</dbReference>
<accession>A0AAD8XUV4</accession>
<dbReference type="AlphaFoldDB" id="A0AAD8XUV4"/>
<feature type="compositionally biased region" description="Low complexity" evidence="1">
    <location>
        <begin position="26"/>
        <end position="66"/>
    </location>
</feature>
<dbReference type="EMBL" id="JATAAI010000043">
    <property type="protein sequence ID" value="KAK1733910.1"/>
    <property type="molecule type" value="Genomic_DNA"/>
</dbReference>